<dbReference type="InterPro" id="IPR036890">
    <property type="entry name" value="HATPase_C_sf"/>
</dbReference>
<dbReference type="SUPFAM" id="SSF55874">
    <property type="entry name" value="ATPase domain of HSP90 chaperone/DNA topoisomerase II/histidine kinase"/>
    <property type="match status" value="1"/>
</dbReference>
<dbReference type="InterPro" id="IPR050267">
    <property type="entry name" value="Anti-sigma-factor_SerPK"/>
</dbReference>
<feature type="region of interest" description="Disordered" evidence="2">
    <location>
        <begin position="1"/>
        <end position="23"/>
    </location>
</feature>
<feature type="domain" description="Histidine kinase/HSP90-like ATPase" evidence="3">
    <location>
        <begin position="32"/>
        <end position="135"/>
    </location>
</feature>
<reference evidence="4 5" key="1">
    <citation type="submission" date="2015-05" db="EMBL/GenBank/DDBJ databases">
        <title>Draft Genome assembly of Streptomyces showdoensis.</title>
        <authorList>
            <person name="Thapa K.K."/>
            <person name="Metsa-Ketela M."/>
        </authorList>
    </citation>
    <scope>NUCLEOTIDE SEQUENCE [LARGE SCALE GENOMIC DNA]</scope>
    <source>
        <strain evidence="4 5">ATCC 15227</strain>
    </source>
</reference>
<dbReference type="OrthoDB" id="4326936at2"/>
<keyword evidence="1" id="KW-0808">Transferase</keyword>
<evidence type="ECO:0000256" key="1">
    <source>
        <dbReference type="ARBA" id="ARBA00022527"/>
    </source>
</evidence>
<dbReference type="PANTHER" id="PTHR35526:SF3">
    <property type="entry name" value="ANTI-SIGMA-F FACTOR RSBW"/>
    <property type="match status" value="1"/>
</dbReference>
<gene>
    <name evidence="4" type="ORF">VO63_03725</name>
</gene>
<dbReference type="Gene3D" id="3.30.565.10">
    <property type="entry name" value="Histidine kinase-like ATPase, C-terminal domain"/>
    <property type="match status" value="1"/>
</dbReference>
<dbReference type="RefSeq" id="WP_046906039.1">
    <property type="nucleotide sequence ID" value="NZ_BAAAXG010000002.1"/>
</dbReference>
<comment type="caution">
    <text evidence="4">The sequence shown here is derived from an EMBL/GenBank/DDBJ whole genome shotgun (WGS) entry which is preliminary data.</text>
</comment>
<dbReference type="Proteomes" id="UP000265325">
    <property type="component" value="Unassembled WGS sequence"/>
</dbReference>
<evidence type="ECO:0000313" key="5">
    <source>
        <dbReference type="Proteomes" id="UP000265325"/>
    </source>
</evidence>
<dbReference type="InterPro" id="IPR003594">
    <property type="entry name" value="HATPase_dom"/>
</dbReference>
<keyword evidence="1" id="KW-0723">Serine/threonine-protein kinase</keyword>
<accession>A0A2P2GUR9</accession>
<dbReference type="GO" id="GO:0004674">
    <property type="term" value="F:protein serine/threonine kinase activity"/>
    <property type="evidence" value="ECO:0007669"/>
    <property type="project" value="UniProtKB-KW"/>
</dbReference>
<organism evidence="4 5">
    <name type="scientific">Streptomyces showdoensis</name>
    <dbReference type="NCBI Taxonomy" id="68268"/>
    <lineage>
        <taxon>Bacteria</taxon>
        <taxon>Bacillati</taxon>
        <taxon>Actinomycetota</taxon>
        <taxon>Actinomycetes</taxon>
        <taxon>Kitasatosporales</taxon>
        <taxon>Streptomycetaceae</taxon>
        <taxon>Streptomyces</taxon>
    </lineage>
</organism>
<name>A0A2P2GUR9_STREW</name>
<dbReference type="Pfam" id="PF13581">
    <property type="entry name" value="HATPase_c_2"/>
    <property type="match status" value="1"/>
</dbReference>
<evidence type="ECO:0000259" key="3">
    <source>
        <dbReference type="Pfam" id="PF13581"/>
    </source>
</evidence>
<proteinExistence type="predicted"/>
<evidence type="ECO:0000313" key="4">
    <source>
        <dbReference type="EMBL" id="KKZ75237.1"/>
    </source>
</evidence>
<dbReference type="AlphaFoldDB" id="A0A2P2GUR9"/>
<dbReference type="EMBL" id="LAQS01000004">
    <property type="protein sequence ID" value="KKZ75237.1"/>
    <property type="molecule type" value="Genomic_DNA"/>
</dbReference>
<dbReference type="PANTHER" id="PTHR35526">
    <property type="entry name" value="ANTI-SIGMA-F FACTOR RSBW-RELATED"/>
    <property type="match status" value="1"/>
</dbReference>
<keyword evidence="1" id="KW-0418">Kinase</keyword>
<dbReference type="CDD" id="cd16936">
    <property type="entry name" value="HATPase_RsbW-like"/>
    <property type="match status" value="1"/>
</dbReference>
<sequence length="147" mass="15987">MTSRSSEHATPHTRHHELTGHTEAVRECRDLTRQAIGAWFGAPEGAGAIAVEDALLLVSEVVTNALAHGGTPYELRLDHSAGRLWVQVSDTSPVRPRPHGPHRAGRASGHGLYLLERLSEAWGWVPRGEGKAVWFEVTVPTAAAPRR</sequence>
<keyword evidence="5" id="KW-1185">Reference proteome</keyword>
<protein>
    <recommendedName>
        <fullName evidence="3">Histidine kinase/HSP90-like ATPase domain-containing protein</fullName>
    </recommendedName>
</protein>
<evidence type="ECO:0000256" key="2">
    <source>
        <dbReference type="SAM" id="MobiDB-lite"/>
    </source>
</evidence>